<evidence type="ECO:0000313" key="2">
    <source>
        <dbReference type="Proteomes" id="UP000245368"/>
    </source>
</evidence>
<keyword evidence="2" id="KW-1185">Reference proteome</keyword>
<gene>
    <name evidence="1" type="ORF">DKM44_02145</name>
</gene>
<evidence type="ECO:0000313" key="1">
    <source>
        <dbReference type="EMBL" id="AWN22180.1"/>
    </source>
</evidence>
<dbReference type="RefSeq" id="WP_109825014.1">
    <property type="nucleotide sequence ID" value="NZ_CP029494.1"/>
</dbReference>
<sequence>MTILAPAPAHNKLAFIAWLLGLPQGSLTSLQQLSAGEKQEVARRLADRGSDLEAEYLASLTAPVLSDFEQAEAWLS</sequence>
<name>A0A2Z3JFP4_9DEIO</name>
<dbReference type="Proteomes" id="UP000245368">
    <property type="component" value="Chromosome"/>
</dbReference>
<dbReference type="EMBL" id="CP029494">
    <property type="protein sequence ID" value="AWN22180.1"/>
    <property type="molecule type" value="Genomic_DNA"/>
</dbReference>
<reference evidence="1 2" key="1">
    <citation type="submission" date="2018-05" db="EMBL/GenBank/DDBJ databases">
        <title>Complete Genome Sequence of Deinococcus sp. strain 17bor-2.</title>
        <authorList>
            <person name="Srinivasan S."/>
        </authorList>
    </citation>
    <scope>NUCLEOTIDE SEQUENCE [LARGE SCALE GENOMIC DNA]</scope>
    <source>
        <strain evidence="1 2">17bor-2</strain>
    </source>
</reference>
<dbReference type="AlphaFoldDB" id="A0A2Z3JFP4"/>
<dbReference type="OrthoDB" id="9867446at2"/>
<dbReference type="KEGG" id="dez:DKM44_02145"/>
<protein>
    <submittedName>
        <fullName evidence="1">Uncharacterized protein</fullName>
    </submittedName>
</protein>
<accession>A0A2Z3JFP4</accession>
<organism evidence="1 2">
    <name type="scientific">Deinococcus irradiatisoli</name>
    <dbReference type="NCBI Taxonomy" id="2202254"/>
    <lineage>
        <taxon>Bacteria</taxon>
        <taxon>Thermotogati</taxon>
        <taxon>Deinococcota</taxon>
        <taxon>Deinococci</taxon>
        <taxon>Deinococcales</taxon>
        <taxon>Deinococcaceae</taxon>
        <taxon>Deinococcus</taxon>
    </lineage>
</organism>
<proteinExistence type="predicted"/>